<feature type="compositionally biased region" description="Basic and acidic residues" evidence="1">
    <location>
        <begin position="192"/>
        <end position="206"/>
    </location>
</feature>
<accession>A0A1H2PW45</accession>
<keyword evidence="2" id="KW-0812">Transmembrane</keyword>
<feature type="region of interest" description="Disordered" evidence="1">
    <location>
        <begin position="179"/>
        <end position="206"/>
    </location>
</feature>
<evidence type="ECO:0000313" key="4">
    <source>
        <dbReference type="Proteomes" id="UP000243719"/>
    </source>
</evidence>
<keyword evidence="2" id="KW-0472">Membrane</keyword>
<protein>
    <submittedName>
        <fullName evidence="3">Uncharacterized protein</fullName>
    </submittedName>
</protein>
<organism evidence="3 4">
    <name type="scientific">Chitinasiproducens palmae</name>
    <dbReference type="NCBI Taxonomy" id="1770053"/>
    <lineage>
        <taxon>Bacteria</taxon>
        <taxon>Pseudomonadati</taxon>
        <taxon>Pseudomonadota</taxon>
        <taxon>Betaproteobacteria</taxon>
        <taxon>Burkholderiales</taxon>
        <taxon>Burkholderiaceae</taxon>
        <taxon>Chitinasiproducens</taxon>
    </lineage>
</organism>
<dbReference type="AlphaFoldDB" id="A0A1H2PW45"/>
<proteinExistence type="predicted"/>
<sequence>MNRPRALVPRRPAQHALRRVLFALLAVIVLLRALIPAGFMPAGGVDGGLAFCDGEGPLAWDAAARRLSPMHMVGHGGLRMTGAPVPASGADHASSAAAAADESADAAVAEFGDESADEGANAGANAGADAGADILVAAAASAGRDLTRGQPHDASAAQHRMHEHAMTIVQNDQAVLRGDGPQARASHVAHGQHADGDEGGHGHHSEAGDVHAPCGFASLLLTTALLIVVLLAAARSRFFLTFPQPIPLHLRRWAFQPVGSRAPPRAPLPAMGLAC</sequence>
<dbReference type="Proteomes" id="UP000243719">
    <property type="component" value="Unassembled WGS sequence"/>
</dbReference>
<name>A0A1H2PW45_9BURK</name>
<dbReference type="STRING" id="1770053.SAMN05216551_115108"/>
<dbReference type="EMBL" id="FNLO01000015">
    <property type="protein sequence ID" value="SDV51198.1"/>
    <property type="molecule type" value="Genomic_DNA"/>
</dbReference>
<feature type="compositionally biased region" description="Low complexity" evidence="1">
    <location>
        <begin position="87"/>
        <end position="109"/>
    </location>
</feature>
<evidence type="ECO:0000256" key="1">
    <source>
        <dbReference type="SAM" id="MobiDB-lite"/>
    </source>
</evidence>
<keyword evidence="4" id="KW-1185">Reference proteome</keyword>
<gene>
    <name evidence="3" type="ORF">SAMN05216551_115108</name>
</gene>
<evidence type="ECO:0000313" key="3">
    <source>
        <dbReference type="EMBL" id="SDV51198.1"/>
    </source>
</evidence>
<reference evidence="4" key="1">
    <citation type="submission" date="2016-09" db="EMBL/GenBank/DDBJ databases">
        <authorList>
            <person name="Varghese N."/>
            <person name="Submissions S."/>
        </authorList>
    </citation>
    <scope>NUCLEOTIDE SEQUENCE [LARGE SCALE GENOMIC DNA]</scope>
    <source>
        <strain evidence="4">JS23</strain>
    </source>
</reference>
<evidence type="ECO:0000256" key="2">
    <source>
        <dbReference type="SAM" id="Phobius"/>
    </source>
</evidence>
<feature type="region of interest" description="Disordered" evidence="1">
    <location>
        <begin position="84"/>
        <end position="124"/>
    </location>
</feature>
<feature type="transmembrane region" description="Helical" evidence="2">
    <location>
        <begin position="215"/>
        <end position="234"/>
    </location>
</feature>
<dbReference type="RefSeq" id="WP_091912662.1">
    <property type="nucleotide sequence ID" value="NZ_FNLO01000015.1"/>
</dbReference>
<keyword evidence="2" id="KW-1133">Transmembrane helix</keyword>